<dbReference type="Proteomes" id="UP001300012">
    <property type="component" value="Unassembled WGS sequence"/>
</dbReference>
<organism evidence="2 3">
    <name type="scientific">Paenibacillus radicis</name>
    <name type="common">ex Xue et al. 2023</name>
    <dbReference type="NCBI Taxonomy" id="2972489"/>
    <lineage>
        <taxon>Bacteria</taxon>
        <taxon>Bacillati</taxon>
        <taxon>Bacillota</taxon>
        <taxon>Bacilli</taxon>
        <taxon>Bacillales</taxon>
        <taxon>Paenibacillaceae</taxon>
        <taxon>Paenibacillus</taxon>
    </lineage>
</organism>
<dbReference type="InterPro" id="IPR014509">
    <property type="entry name" value="YjdF-like"/>
</dbReference>
<evidence type="ECO:0000313" key="2">
    <source>
        <dbReference type="EMBL" id="MCR8634163.1"/>
    </source>
</evidence>
<keyword evidence="1" id="KW-1133">Transmembrane helix</keyword>
<sequence length="214" mass="24786">MIDGLYDFTRPFRSNRMLQALLAVYLLFWVLMAIEPYNRFNWFLENLLIFATITGLVGTYRRFAFTNMSYLLIVVFLVLHTFGANYSYHTTPLDSWIRELFHTERDGYDRVVHFSYGLLLAYPIREFIVRSMGPKGLWDYALPVVLVLASGAFYELFEMWVALLVAPEIGTLFLGTQGDPWDTQHDMELAMYGAILTMVVTAAAAKVERSHRPR</sequence>
<dbReference type="InterPro" id="IPR058534">
    <property type="entry name" value="YjdF"/>
</dbReference>
<dbReference type="PIRSF" id="PIRSF020606">
    <property type="entry name" value="UCP020606"/>
    <property type="match status" value="1"/>
</dbReference>
<dbReference type="RefSeq" id="WP_258215726.1">
    <property type="nucleotide sequence ID" value="NZ_JANQBD010000018.1"/>
</dbReference>
<feature type="transmembrane region" description="Helical" evidence="1">
    <location>
        <begin position="17"/>
        <end position="34"/>
    </location>
</feature>
<feature type="transmembrane region" description="Helical" evidence="1">
    <location>
        <begin position="40"/>
        <end position="58"/>
    </location>
</feature>
<proteinExistence type="predicted"/>
<comment type="caution">
    <text evidence="2">The sequence shown here is derived from an EMBL/GenBank/DDBJ whole genome shotgun (WGS) entry which is preliminary data.</text>
</comment>
<feature type="transmembrane region" description="Helical" evidence="1">
    <location>
        <begin position="137"/>
        <end position="157"/>
    </location>
</feature>
<dbReference type="EMBL" id="JANQBD010000018">
    <property type="protein sequence ID" value="MCR8634163.1"/>
    <property type="molecule type" value="Genomic_DNA"/>
</dbReference>
<evidence type="ECO:0000313" key="3">
    <source>
        <dbReference type="Proteomes" id="UP001300012"/>
    </source>
</evidence>
<reference evidence="2 3" key="1">
    <citation type="submission" date="2022-08" db="EMBL/GenBank/DDBJ databases">
        <title>Paenibacillus endoradicis sp. nov., Paenibacillus radicibacter sp. nov and Paenibacillus pararadicis sp. nov., three cold-adapted plant growth-promoting bacteria isolated from root of Larix gmelinii in Great Khingan.</title>
        <authorList>
            <person name="Xue H."/>
        </authorList>
    </citation>
    <scope>NUCLEOTIDE SEQUENCE [LARGE SCALE GENOMIC DNA]</scope>
    <source>
        <strain evidence="2 3">N5-1-1-5</strain>
    </source>
</reference>
<keyword evidence="1" id="KW-0472">Membrane</keyword>
<keyword evidence="1" id="KW-0812">Transmembrane</keyword>
<feature type="transmembrane region" description="Helical" evidence="1">
    <location>
        <begin position="108"/>
        <end position="125"/>
    </location>
</feature>
<feature type="transmembrane region" description="Helical" evidence="1">
    <location>
        <begin position="189"/>
        <end position="207"/>
    </location>
</feature>
<protein>
    <submittedName>
        <fullName evidence="2">DUF2238 domain-containing protein</fullName>
    </submittedName>
</protein>
<keyword evidence="3" id="KW-1185">Reference proteome</keyword>
<feature type="transmembrane region" description="Helical" evidence="1">
    <location>
        <begin position="70"/>
        <end position="88"/>
    </location>
</feature>
<name>A0ABT1YLU4_9BACL</name>
<dbReference type="Pfam" id="PF09997">
    <property type="entry name" value="DUF2238"/>
    <property type="match status" value="1"/>
</dbReference>
<gene>
    <name evidence="2" type="ORF">NV381_23510</name>
</gene>
<evidence type="ECO:0000256" key="1">
    <source>
        <dbReference type="SAM" id="Phobius"/>
    </source>
</evidence>
<accession>A0ABT1YLU4</accession>